<dbReference type="SUPFAM" id="SSF52540">
    <property type="entry name" value="P-loop containing nucleoside triphosphate hydrolases"/>
    <property type="match status" value="1"/>
</dbReference>
<dbReference type="GO" id="GO:0003700">
    <property type="term" value="F:DNA-binding transcription factor activity"/>
    <property type="evidence" value="ECO:0007669"/>
    <property type="project" value="InterPro"/>
</dbReference>
<evidence type="ECO:0000313" key="8">
    <source>
        <dbReference type="EMBL" id="MYM59192.1"/>
    </source>
</evidence>
<dbReference type="Gene3D" id="3.40.50.300">
    <property type="entry name" value="P-loop containing nucleotide triphosphate hydrolases"/>
    <property type="match status" value="1"/>
</dbReference>
<dbReference type="InterPro" id="IPR027417">
    <property type="entry name" value="P-loop_NTPase"/>
</dbReference>
<feature type="domain" description="Sigma-54 factor interaction" evidence="7">
    <location>
        <begin position="33"/>
        <end position="238"/>
    </location>
</feature>
<organism evidence="8 9">
    <name type="scientific">Vibrio tetraodonis subsp. pristinus</name>
    <dbReference type="NCBI Taxonomy" id="2695891"/>
    <lineage>
        <taxon>Bacteria</taxon>
        <taxon>Pseudomonadati</taxon>
        <taxon>Pseudomonadota</taxon>
        <taxon>Gammaproteobacteria</taxon>
        <taxon>Vibrionales</taxon>
        <taxon>Vibrionaceae</taxon>
        <taxon>Vibrio</taxon>
    </lineage>
</organism>
<accession>A0A6L8M115</accession>
<evidence type="ECO:0000259" key="6">
    <source>
        <dbReference type="PROSITE" id="PS01124"/>
    </source>
</evidence>
<keyword evidence="4" id="KW-0238">DNA-binding</keyword>
<protein>
    <submittedName>
        <fullName evidence="8">Helix-turn-helix domain-containing protein</fullName>
    </submittedName>
</protein>
<evidence type="ECO:0000256" key="2">
    <source>
        <dbReference type="ARBA" id="ARBA00022840"/>
    </source>
</evidence>
<name>A0A6L8M115_9VIBR</name>
<keyword evidence="1" id="KW-0547">Nucleotide-binding</keyword>
<evidence type="ECO:0000256" key="3">
    <source>
        <dbReference type="ARBA" id="ARBA00023015"/>
    </source>
</evidence>
<dbReference type="PROSITE" id="PS50045">
    <property type="entry name" value="SIGMA54_INTERACT_4"/>
    <property type="match status" value="1"/>
</dbReference>
<dbReference type="InterPro" id="IPR018062">
    <property type="entry name" value="HTH_AraC-typ_CS"/>
</dbReference>
<dbReference type="SUPFAM" id="SSF46689">
    <property type="entry name" value="Homeodomain-like"/>
    <property type="match status" value="1"/>
</dbReference>
<dbReference type="Gene3D" id="1.10.10.60">
    <property type="entry name" value="Homeodomain-like"/>
    <property type="match status" value="2"/>
</dbReference>
<dbReference type="PANTHER" id="PTHR43280:SF2">
    <property type="entry name" value="HTH-TYPE TRANSCRIPTIONAL REGULATOR EXSA"/>
    <property type="match status" value="1"/>
</dbReference>
<dbReference type="InterPro" id="IPR009057">
    <property type="entry name" value="Homeodomain-like_sf"/>
</dbReference>
<dbReference type="Pfam" id="PF14532">
    <property type="entry name" value="Sigma54_activ_2"/>
    <property type="match status" value="1"/>
</dbReference>
<dbReference type="GO" id="GO:0043565">
    <property type="term" value="F:sequence-specific DNA binding"/>
    <property type="evidence" value="ECO:0007669"/>
    <property type="project" value="InterPro"/>
</dbReference>
<sequence length="393" mass="45232">MHKTAIILSPRRNQAREKYDPKQLETLIDCPPIMGNSENIVRTKQQILYASQASLPIFICGETGTEKRAVAQAIHKNRCFTVGRFVCVPEQIAGFDEFQFLFSESIKKAENGTLFLAEVDKLSDKNKDYLTYIFSNREIYNQLAKANTQLIISSEHLLTEHKHFLSKTFSSHAPFLELSLDPLRERAQDIPQYIDYFMEKFGCGNPAKITPSAKERLCQLSWPENVNQLQRVMVFLVSSCTYQISEEDIVNLGIPESIKARPDLIDALLTKDLDVYRHIHLGLYKALEYLSRHFLDDVSLHDLSNACYTSPSHLSFLFREHLNRPFKSILVQLRMQHAKELIANCPTIKITDVCLQSGFGDLSHFEKMFKRHFGSTPRKFRESQRQAHAKMIS</sequence>
<keyword evidence="9" id="KW-1185">Reference proteome</keyword>
<dbReference type="GO" id="GO:0005524">
    <property type="term" value="F:ATP binding"/>
    <property type="evidence" value="ECO:0007669"/>
    <property type="project" value="InterPro"/>
</dbReference>
<evidence type="ECO:0000259" key="7">
    <source>
        <dbReference type="PROSITE" id="PS50045"/>
    </source>
</evidence>
<keyword evidence="5" id="KW-0804">Transcription</keyword>
<keyword evidence="3" id="KW-0805">Transcription regulation</keyword>
<comment type="caution">
    <text evidence="8">The sequence shown here is derived from an EMBL/GenBank/DDBJ whole genome shotgun (WGS) entry which is preliminary data.</text>
</comment>
<proteinExistence type="predicted"/>
<dbReference type="SMART" id="SM00342">
    <property type="entry name" value="HTH_ARAC"/>
    <property type="match status" value="1"/>
</dbReference>
<gene>
    <name evidence="8" type="ORF">GTG28_08150</name>
</gene>
<keyword evidence="2" id="KW-0067">ATP-binding</keyword>
<dbReference type="Pfam" id="PF25601">
    <property type="entry name" value="AAA_lid_14"/>
    <property type="match status" value="1"/>
</dbReference>
<dbReference type="PANTHER" id="PTHR43280">
    <property type="entry name" value="ARAC-FAMILY TRANSCRIPTIONAL REGULATOR"/>
    <property type="match status" value="1"/>
</dbReference>
<dbReference type="InterPro" id="IPR018060">
    <property type="entry name" value="HTH_AraC"/>
</dbReference>
<evidence type="ECO:0000256" key="5">
    <source>
        <dbReference type="ARBA" id="ARBA00023163"/>
    </source>
</evidence>
<evidence type="ECO:0000256" key="4">
    <source>
        <dbReference type="ARBA" id="ARBA00023125"/>
    </source>
</evidence>
<dbReference type="RefSeq" id="WP_160928721.1">
    <property type="nucleotide sequence ID" value="NZ_WWEU01000002.1"/>
</dbReference>
<dbReference type="PROSITE" id="PS01124">
    <property type="entry name" value="HTH_ARAC_FAMILY_2"/>
    <property type="match status" value="1"/>
</dbReference>
<dbReference type="EMBL" id="WWEU01000002">
    <property type="protein sequence ID" value="MYM59192.1"/>
    <property type="molecule type" value="Genomic_DNA"/>
</dbReference>
<evidence type="ECO:0000313" key="9">
    <source>
        <dbReference type="Proteomes" id="UP000478571"/>
    </source>
</evidence>
<dbReference type="InterPro" id="IPR020449">
    <property type="entry name" value="Tscrpt_reg_AraC-type_HTH"/>
</dbReference>
<dbReference type="PRINTS" id="PR00032">
    <property type="entry name" value="HTHARAC"/>
</dbReference>
<feature type="domain" description="HTH araC/xylS-type" evidence="6">
    <location>
        <begin position="284"/>
        <end position="383"/>
    </location>
</feature>
<reference evidence="8 9" key="1">
    <citation type="submission" date="2020-01" db="EMBL/GenBank/DDBJ databases">
        <title>Draft Genome Sequence of Vibrio sp. strain OCN044, Isolated from a Healthy Coral at Palmyra Atoll.</title>
        <authorList>
            <person name="Videau P."/>
            <person name="Loughran R."/>
            <person name="Esquivel A."/>
            <person name="Deadmond M."/>
            <person name="Paddock B.E."/>
            <person name="Saw J.H."/>
            <person name="Ushijima B."/>
        </authorList>
    </citation>
    <scope>NUCLEOTIDE SEQUENCE [LARGE SCALE GENOMIC DNA]</scope>
    <source>
        <strain evidence="8 9">OCN044</strain>
    </source>
</reference>
<dbReference type="Gene3D" id="1.10.8.60">
    <property type="match status" value="1"/>
</dbReference>
<evidence type="ECO:0000256" key="1">
    <source>
        <dbReference type="ARBA" id="ARBA00022741"/>
    </source>
</evidence>
<dbReference type="Pfam" id="PF12833">
    <property type="entry name" value="HTH_18"/>
    <property type="match status" value="1"/>
</dbReference>
<dbReference type="PROSITE" id="PS00041">
    <property type="entry name" value="HTH_ARAC_FAMILY_1"/>
    <property type="match status" value="1"/>
</dbReference>
<dbReference type="Proteomes" id="UP000478571">
    <property type="component" value="Unassembled WGS sequence"/>
</dbReference>
<dbReference type="AlphaFoldDB" id="A0A6L8M115"/>
<dbReference type="InterPro" id="IPR002078">
    <property type="entry name" value="Sigma_54_int"/>
</dbReference>
<dbReference type="InterPro" id="IPR058031">
    <property type="entry name" value="AAA_lid_NorR"/>
</dbReference>